<keyword evidence="3" id="KW-1185">Reference proteome</keyword>
<accession>A0AAV4IXY0</accession>
<proteinExistence type="predicted"/>
<evidence type="ECO:0000313" key="2">
    <source>
        <dbReference type="EMBL" id="GFS15016.1"/>
    </source>
</evidence>
<organism evidence="2 3">
    <name type="scientific">Elysia marginata</name>
    <dbReference type="NCBI Taxonomy" id="1093978"/>
    <lineage>
        <taxon>Eukaryota</taxon>
        <taxon>Metazoa</taxon>
        <taxon>Spiralia</taxon>
        <taxon>Lophotrochozoa</taxon>
        <taxon>Mollusca</taxon>
        <taxon>Gastropoda</taxon>
        <taxon>Heterobranchia</taxon>
        <taxon>Euthyneura</taxon>
        <taxon>Panpulmonata</taxon>
        <taxon>Sacoglossa</taxon>
        <taxon>Placobranchoidea</taxon>
        <taxon>Plakobranchidae</taxon>
        <taxon>Elysia</taxon>
    </lineage>
</organism>
<gene>
    <name evidence="2" type="ORF">ElyMa_004921900</name>
</gene>
<dbReference type="AlphaFoldDB" id="A0AAV4IXY0"/>
<dbReference type="EMBL" id="BMAT01009858">
    <property type="protein sequence ID" value="GFS15016.1"/>
    <property type="molecule type" value="Genomic_DNA"/>
</dbReference>
<sequence length="512" mass="57966">TFSNFSDLPGTATCSVYRETARENVNNNQIRDNDENFDQNTLAPEERTIIVGLPPVPQEYARLNSAASVFRQRNLMVVDEESPEKTDTPEDTTSEFKSMMTPETSNAPTSTQDDYSGVPAHSLTTKTIMEEGNEEYESDEDLPNIVKKRLSISAVKNGIKELQGFKFGPKLGSLPLVGVDMDQVKSCIALMWRFRNHKETSVLIFSKPLGENEFDMVVDVVQSQDTYVRAESHYSQGYKMVGESHSMPIKTGRFLSFVIEGPLLVEKCEGGVPSSHGNLKSRTMYFSHSQINSIEFVVKRPQVEEAKGPTGKKGKKKEEVKVDTEPDARLEVMGFNAGSATNGVDLAVMPIWLTGPDLWRGRHVHLRASDDKLLTLLIDCLKRSRALARNWWRLIILLGYTEKHVEKEKGKTAPNIVVGMYVQKWFEDCLTQQDRGILRLIQTLHTLELDIAIDNVVRILKVYKANLLKEPVRPRYLKLLFHWVLQTKITRNNLLRSSDSVRNEMKKKSSSS</sequence>
<evidence type="ECO:0000256" key="1">
    <source>
        <dbReference type="SAM" id="MobiDB-lite"/>
    </source>
</evidence>
<feature type="compositionally biased region" description="Polar residues" evidence="1">
    <location>
        <begin position="101"/>
        <end position="114"/>
    </location>
</feature>
<evidence type="ECO:0000313" key="3">
    <source>
        <dbReference type="Proteomes" id="UP000762676"/>
    </source>
</evidence>
<protein>
    <submittedName>
        <fullName evidence="2">Uncharacterized protein</fullName>
    </submittedName>
</protein>
<feature type="non-terminal residue" evidence="2">
    <location>
        <position position="1"/>
    </location>
</feature>
<dbReference type="Proteomes" id="UP000762676">
    <property type="component" value="Unassembled WGS sequence"/>
</dbReference>
<reference evidence="2 3" key="1">
    <citation type="journal article" date="2021" name="Elife">
        <title>Chloroplast acquisition without the gene transfer in kleptoplastic sea slugs, Plakobranchus ocellatus.</title>
        <authorList>
            <person name="Maeda T."/>
            <person name="Takahashi S."/>
            <person name="Yoshida T."/>
            <person name="Shimamura S."/>
            <person name="Takaki Y."/>
            <person name="Nagai Y."/>
            <person name="Toyoda A."/>
            <person name="Suzuki Y."/>
            <person name="Arimoto A."/>
            <person name="Ishii H."/>
            <person name="Satoh N."/>
            <person name="Nishiyama T."/>
            <person name="Hasebe M."/>
            <person name="Maruyama T."/>
            <person name="Minagawa J."/>
            <person name="Obokata J."/>
            <person name="Shigenobu S."/>
        </authorList>
    </citation>
    <scope>NUCLEOTIDE SEQUENCE [LARGE SCALE GENOMIC DNA]</scope>
</reference>
<name>A0AAV4IXY0_9GAST</name>
<feature type="region of interest" description="Disordered" evidence="1">
    <location>
        <begin position="79"/>
        <end position="118"/>
    </location>
</feature>
<comment type="caution">
    <text evidence="2">The sequence shown here is derived from an EMBL/GenBank/DDBJ whole genome shotgun (WGS) entry which is preliminary data.</text>
</comment>